<proteinExistence type="inferred from homology"/>
<protein>
    <submittedName>
        <fullName evidence="9">SH3 domain-containing protein</fullName>
    </submittedName>
</protein>
<feature type="chain" id="PRO_5026924736" evidence="6">
    <location>
        <begin position="33"/>
        <end position="610"/>
    </location>
</feature>
<feature type="signal peptide" evidence="6">
    <location>
        <begin position="1"/>
        <end position="32"/>
    </location>
</feature>
<dbReference type="PANTHER" id="PTHR47053:SF1">
    <property type="entry name" value="MUREIN DD-ENDOPEPTIDASE MEPH-RELATED"/>
    <property type="match status" value="1"/>
</dbReference>
<feature type="compositionally biased region" description="Low complexity" evidence="5">
    <location>
        <begin position="377"/>
        <end position="388"/>
    </location>
</feature>
<dbReference type="InterPro" id="IPR000064">
    <property type="entry name" value="NLP_P60_dom"/>
</dbReference>
<dbReference type="InterPro" id="IPR051202">
    <property type="entry name" value="Peptidase_C40"/>
</dbReference>
<feature type="domain" description="NlpC/P60" evidence="8">
    <location>
        <begin position="492"/>
        <end position="610"/>
    </location>
</feature>
<dbReference type="AlphaFoldDB" id="A0A6L5X425"/>
<organism evidence="9 10">
    <name type="scientific">Porcincola intestinalis</name>
    <dbReference type="NCBI Taxonomy" id="2606632"/>
    <lineage>
        <taxon>Bacteria</taxon>
        <taxon>Bacillati</taxon>
        <taxon>Bacillota</taxon>
        <taxon>Clostridia</taxon>
        <taxon>Lachnospirales</taxon>
        <taxon>Lachnospiraceae</taxon>
        <taxon>Porcincola</taxon>
    </lineage>
</organism>
<dbReference type="EMBL" id="VULZ01000007">
    <property type="protein sequence ID" value="MSS14960.1"/>
    <property type="molecule type" value="Genomic_DNA"/>
</dbReference>
<feature type="compositionally biased region" description="Low complexity" evidence="5">
    <location>
        <begin position="61"/>
        <end position="89"/>
    </location>
</feature>
<feature type="compositionally biased region" description="Polar residues" evidence="5">
    <location>
        <begin position="364"/>
        <end position="376"/>
    </location>
</feature>
<dbReference type="PANTHER" id="PTHR47053">
    <property type="entry name" value="MUREIN DD-ENDOPEPTIDASE MEPH-RELATED"/>
    <property type="match status" value="1"/>
</dbReference>
<dbReference type="Pfam" id="PF00877">
    <property type="entry name" value="NLPC_P60"/>
    <property type="match status" value="1"/>
</dbReference>
<reference evidence="9 10" key="1">
    <citation type="submission" date="2019-08" db="EMBL/GenBank/DDBJ databases">
        <title>In-depth cultivation of the pig gut microbiome towards novel bacterial diversity and tailored functional studies.</title>
        <authorList>
            <person name="Wylensek D."/>
            <person name="Hitch T.C.A."/>
            <person name="Clavel T."/>
        </authorList>
    </citation>
    <scope>NUCLEOTIDE SEQUENCE [LARGE SCALE GENOMIC DNA]</scope>
    <source>
        <strain evidence="9 10">Oil+RF-744-WCA-WT-11</strain>
    </source>
</reference>
<keyword evidence="2" id="KW-0645">Protease</keyword>
<dbReference type="PROSITE" id="PS51935">
    <property type="entry name" value="NLPC_P60"/>
    <property type="match status" value="1"/>
</dbReference>
<feature type="domain" description="SH3b" evidence="7">
    <location>
        <begin position="175"/>
        <end position="238"/>
    </location>
</feature>
<feature type="compositionally biased region" description="Low complexity" evidence="5">
    <location>
        <begin position="290"/>
        <end position="316"/>
    </location>
</feature>
<evidence type="ECO:0000256" key="1">
    <source>
        <dbReference type="ARBA" id="ARBA00007074"/>
    </source>
</evidence>
<dbReference type="Gene3D" id="3.90.1720.10">
    <property type="entry name" value="endopeptidase domain like (from Nostoc punctiforme)"/>
    <property type="match status" value="1"/>
</dbReference>
<evidence type="ECO:0000256" key="5">
    <source>
        <dbReference type="SAM" id="MobiDB-lite"/>
    </source>
</evidence>
<dbReference type="Gene3D" id="2.30.30.40">
    <property type="entry name" value="SH3 Domains"/>
    <property type="match status" value="2"/>
</dbReference>
<comment type="similarity">
    <text evidence="1">Belongs to the peptidase C40 family.</text>
</comment>
<evidence type="ECO:0000259" key="8">
    <source>
        <dbReference type="PROSITE" id="PS51935"/>
    </source>
</evidence>
<keyword evidence="3" id="KW-0378">Hydrolase</keyword>
<keyword evidence="6" id="KW-0732">Signal</keyword>
<evidence type="ECO:0000259" key="7">
    <source>
        <dbReference type="PROSITE" id="PS51781"/>
    </source>
</evidence>
<dbReference type="Pfam" id="PF08239">
    <property type="entry name" value="SH3_3"/>
    <property type="match status" value="2"/>
</dbReference>
<evidence type="ECO:0000313" key="9">
    <source>
        <dbReference type="EMBL" id="MSS14960.1"/>
    </source>
</evidence>
<dbReference type="PROSITE" id="PS51781">
    <property type="entry name" value="SH3B"/>
    <property type="match status" value="2"/>
</dbReference>
<feature type="region of interest" description="Disordered" evidence="5">
    <location>
        <begin position="250"/>
        <end position="316"/>
    </location>
</feature>
<dbReference type="SMART" id="SM00287">
    <property type="entry name" value="SH3b"/>
    <property type="match status" value="2"/>
</dbReference>
<feature type="compositionally biased region" description="Low complexity" evidence="5">
    <location>
        <begin position="252"/>
        <end position="275"/>
    </location>
</feature>
<sequence>MEIKGAWPMNKAMAKAVAFCLAAGLTFTGTGAAVYAGGGDVALVGVGTQADAENHKKTESEAQTEAPQTEAPTQTEAQTQSETAQSEAAPQTEVDKSMVGTTGFALCDGQINVRASGDTDGEIVGVLNNKNAVQIEDVDENGWYKIKSGNVEGYVAGQYIATGSDAQQIAATSGYTTAEVGAKVLNVRAEKSTDSDVVATATQSDSLEVVQNDGDWLKVCIDHDTYGWVSADYVYASTAYSSGMTVAEESESTAQSEAQAAAAGSQASDDGVAAAETVSNEATPSETAPADASSDSSASAGDSSSDVTYTDTSTASTSESDALYQAYLAAQDAAMHPVSEEDAKQKADAAVSAYQAYLQSLGVSDGTSQTTGSQAIQSTEQSTDTSSQPAETAVTSVGTDADALYQAYLQAQDAANHPTDEADAQAKADAAIAAYQAYLNAIGSGSASSQTQETTAETSAPETTAETTAPETSAPETTAETSAPETEAQQTSSLGAQIAAYATQFVGNPYVYGGASLTGGADCSGFTMAVFSHFGISLPHNAAAQSGCGTQVSLSDIQPGDLLFYDNGGGIGHVTIYIGNGQVCHASNERTGITISSISYRNPVCAVRAW</sequence>
<feature type="domain" description="SH3b" evidence="7">
    <location>
        <begin position="100"/>
        <end position="164"/>
    </location>
</feature>
<dbReference type="GO" id="GO:0006508">
    <property type="term" value="P:proteolysis"/>
    <property type="evidence" value="ECO:0007669"/>
    <property type="project" value="UniProtKB-KW"/>
</dbReference>
<dbReference type="InterPro" id="IPR003646">
    <property type="entry name" value="SH3-like_bac-type"/>
</dbReference>
<keyword evidence="10" id="KW-1185">Reference proteome</keyword>
<dbReference type="InterPro" id="IPR038765">
    <property type="entry name" value="Papain-like_cys_pep_sf"/>
</dbReference>
<feature type="region of interest" description="Disordered" evidence="5">
    <location>
        <begin position="52"/>
        <end position="94"/>
    </location>
</feature>
<comment type="caution">
    <text evidence="9">The sequence shown here is derived from an EMBL/GenBank/DDBJ whole genome shotgun (WGS) entry which is preliminary data.</text>
</comment>
<keyword evidence="4" id="KW-0788">Thiol protease</keyword>
<dbReference type="SUPFAM" id="SSF54001">
    <property type="entry name" value="Cysteine proteinases"/>
    <property type="match status" value="1"/>
</dbReference>
<accession>A0A6L5X425</accession>
<evidence type="ECO:0000256" key="2">
    <source>
        <dbReference type="ARBA" id="ARBA00022670"/>
    </source>
</evidence>
<evidence type="ECO:0000256" key="3">
    <source>
        <dbReference type="ARBA" id="ARBA00022801"/>
    </source>
</evidence>
<evidence type="ECO:0000313" key="10">
    <source>
        <dbReference type="Proteomes" id="UP000481852"/>
    </source>
</evidence>
<dbReference type="GO" id="GO:0008234">
    <property type="term" value="F:cysteine-type peptidase activity"/>
    <property type="evidence" value="ECO:0007669"/>
    <property type="project" value="UniProtKB-KW"/>
</dbReference>
<feature type="region of interest" description="Disordered" evidence="5">
    <location>
        <begin position="446"/>
        <end position="491"/>
    </location>
</feature>
<dbReference type="Proteomes" id="UP000481852">
    <property type="component" value="Unassembled WGS sequence"/>
</dbReference>
<name>A0A6L5X425_9FIRM</name>
<feature type="compositionally biased region" description="Polar residues" evidence="5">
    <location>
        <begin position="277"/>
        <end position="286"/>
    </location>
</feature>
<feature type="region of interest" description="Disordered" evidence="5">
    <location>
        <begin position="364"/>
        <end position="396"/>
    </location>
</feature>
<evidence type="ECO:0000256" key="6">
    <source>
        <dbReference type="SAM" id="SignalP"/>
    </source>
</evidence>
<evidence type="ECO:0000256" key="4">
    <source>
        <dbReference type="ARBA" id="ARBA00022807"/>
    </source>
</evidence>
<gene>
    <name evidence="9" type="ORF">FYJ35_07870</name>
</gene>